<evidence type="ECO:0000259" key="1">
    <source>
        <dbReference type="SMART" id="SM00198"/>
    </source>
</evidence>
<dbReference type="Proteomes" id="UP000734854">
    <property type="component" value="Unassembled WGS sequence"/>
</dbReference>
<proteinExistence type="predicted"/>
<keyword evidence="3" id="KW-1185">Reference proteome</keyword>
<comment type="caution">
    <text evidence="2">The sequence shown here is derived from an EMBL/GenBank/DDBJ whole genome shotgun (WGS) entry which is preliminary data.</text>
</comment>
<dbReference type="SMART" id="SM00198">
    <property type="entry name" value="SCP"/>
    <property type="match status" value="1"/>
</dbReference>
<reference evidence="2 3" key="1">
    <citation type="submission" date="2020-08" db="EMBL/GenBank/DDBJ databases">
        <title>Plant Genome Project.</title>
        <authorList>
            <person name="Zhang R.-G."/>
        </authorList>
    </citation>
    <scope>NUCLEOTIDE SEQUENCE [LARGE SCALE GENOMIC DNA]</scope>
    <source>
        <tissue evidence="2">Rhizome</tissue>
    </source>
</reference>
<sequence length="283" mass="30541">MAYTTIPTLAQNSPGDFVAGHNSPRAAVGVGPVTWNNTVAAYAQTYANQRIGDCKLVHSNGPYGENLFWGSGDGFTAAFAVRTWADEKQYYNYASNSCAAGKECGHYTQAPPFLLLLAFLCLSALLPSLSARPVTSGDVLVGGGRSFRELLRSEGLPGGLFPRGVEYFSLDLSSGLLEVRLRGPCYARYDDNLTYFERVVRGKLSYGELTNVVGWSEEELFLWLPVKGILVSDPSSGVVLVDIALAHKELAASVFEEPPECRPDAGVAEGQGADRNRILMGFL</sequence>
<dbReference type="InterPro" id="IPR007493">
    <property type="entry name" value="DUF538"/>
</dbReference>
<dbReference type="Pfam" id="PF00188">
    <property type="entry name" value="CAP"/>
    <property type="match status" value="1"/>
</dbReference>
<dbReference type="SUPFAM" id="SSF141562">
    <property type="entry name" value="At5g01610-like"/>
    <property type="match status" value="1"/>
</dbReference>
<accession>A0A8J5LMW0</accession>
<dbReference type="PANTHER" id="PTHR31676">
    <property type="entry name" value="T31J12.3 PROTEIN-RELATED"/>
    <property type="match status" value="1"/>
</dbReference>
<dbReference type="InterPro" id="IPR014044">
    <property type="entry name" value="CAP_dom"/>
</dbReference>
<dbReference type="PANTHER" id="PTHR31676:SF151">
    <property type="entry name" value="DUF538 FAMILY PROTEIN"/>
    <property type="match status" value="1"/>
</dbReference>
<dbReference type="Gene3D" id="3.40.33.10">
    <property type="entry name" value="CAP"/>
    <property type="match status" value="1"/>
</dbReference>
<evidence type="ECO:0000313" key="2">
    <source>
        <dbReference type="EMBL" id="KAG6519124.1"/>
    </source>
</evidence>
<dbReference type="InterPro" id="IPR035940">
    <property type="entry name" value="CAP_sf"/>
</dbReference>
<feature type="domain" description="SCP" evidence="1">
    <location>
        <begin position="12"/>
        <end position="124"/>
    </location>
</feature>
<dbReference type="SUPFAM" id="SSF55797">
    <property type="entry name" value="PR-1-like"/>
    <property type="match status" value="1"/>
</dbReference>
<dbReference type="Gene3D" id="2.30.240.10">
    <property type="entry name" value="At5g01610-like"/>
    <property type="match status" value="1"/>
</dbReference>
<dbReference type="InterPro" id="IPR036758">
    <property type="entry name" value="At5g01610-like"/>
</dbReference>
<organism evidence="2 3">
    <name type="scientific">Zingiber officinale</name>
    <name type="common">Ginger</name>
    <name type="synonym">Amomum zingiber</name>
    <dbReference type="NCBI Taxonomy" id="94328"/>
    <lineage>
        <taxon>Eukaryota</taxon>
        <taxon>Viridiplantae</taxon>
        <taxon>Streptophyta</taxon>
        <taxon>Embryophyta</taxon>
        <taxon>Tracheophyta</taxon>
        <taxon>Spermatophyta</taxon>
        <taxon>Magnoliopsida</taxon>
        <taxon>Liliopsida</taxon>
        <taxon>Zingiberales</taxon>
        <taxon>Zingiberaceae</taxon>
        <taxon>Zingiber</taxon>
    </lineage>
</organism>
<evidence type="ECO:0000313" key="3">
    <source>
        <dbReference type="Proteomes" id="UP000734854"/>
    </source>
</evidence>
<gene>
    <name evidence="2" type="ORF">ZIOFF_022613</name>
</gene>
<dbReference type="FunFam" id="3.40.33.10:FF:000004">
    <property type="entry name" value="CAP, cysteine-rich secretory protein, antigen 5"/>
    <property type="match status" value="1"/>
</dbReference>
<dbReference type="AlphaFoldDB" id="A0A8J5LMW0"/>
<protein>
    <recommendedName>
        <fullName evidence="1">SCP domain-containing protein</fullName>
    </recommendedName>
</protein>
<dbReference type="CDD" id="cd05381">
    <property type="entry name" value="CAP_PR-1"/>
    <property type="match status" value="1"/>
</dbReference>
<dbReference type="EMBL" id="JACMSC010000006">
    <property type="protein sequence ID" value="KAG6519124.1"/>
    <property type="molecule type" value="Genomic_DNA"/>
</dbReference>
<name>A0A8J5LMW0_ZINOF</name>
<dbReference type="Pfam" id="PF04398">
    <property type="entry name" value="DUF538"/>
    <property type="match status" value="1"/>
</dbReference>